<dbReference type="EMBL" id="JAMYWD010000011">
    <property type="protein sequence ID" value="KAJ4956805.1"/>
    <property type="molecule type" value="Genomic_DNA"/>
</dbReference>
<dbReference type="Proteomes" id="UP001141806">
    <property type="component" value="Unassembled WGS sequence"/>
</dbReference>
<evidence type="ECO:0000313" key="2">
    <source>
        <dbReference type="EMBL" id="KAJ4956805.1"/>
    </source>
</evidence>
<accession>A0A9Q0H082</accession>
<evidence type="ECO:0000256" key="1">
    <source>
        <dbReference type="SAM" id="MobiDB-lite"/>
    </source>
</evidence>
<protein>
    <submittedName>
        <fullName evidence="2">Uncharacterized protein</fullName>
    </submittedName>
</protein>
<name>A0A9Q0H082_9MAGN</name>
<dbReference type="AlphaFoldDB" id="A0A9Q0H082"/>
<feature type="region of interest" description="Disordered" evidence="1">
    <location>
        <begin position="206"/>
        <end position="225"/>
    </location>
</feature>
<feature type="region of interest" description="Disordered" evidence="1">
    <location>
        <begin position="43"/>
        <end position="111"/>
    </location>
</feature>
<organism evidence="2 3">
    <name type="scientific">Protea cynaroides</name>
    <dbReference type="NCBI Taxonomy" id="273540"/>
    <lineage>
        <taxon>Eukaryota</taxon>
        <taxon>Viridiplantae</taxon>
        <taxon>Streptophyta</taxon>
        <taxon>Embryophyta</taxon>
        <taxon>Tracheophyta</taxon>
        <taxon>Spermatophyta</taxon>
        <taxon>Magnoliopsida</taxon>
        <taxon>Proteales</taxon>
        <taxon>Proteaceae</taxon>
        <taxon>Protea</taxon>
    </lineage>
</organism>
<comment type="caution">
    <text evidence="2">The sequence shown here is derived from an EMBL/GenBank/DDBJ whole genome shotgun (WGS) entry which is preliminary data.</text>
</comment>
<gene>
    <name evidence="2" type="ORF">NE237_013588</name>
</gene>
<proteinExistence type="predicted"/>
<reference evidence="2" key="1">
    <citation type="journal article" date="2023" name="Plant J.">
        <title>The genome of the king protea, Protea cynaroides.</title>
        <authorList>
            <person name="Chang J."/>
            <person name="Duong T.A."/>
            <person name="Schoeman C."/>
            <person name="Ma X."/>
            <person name="Roodt D."/>
            <person name="Barker N."/>
            <person name="Li Z."/>
            <person name="Van de Peer Y."/>
            <person name="Mizrachi E."/>
        </authorList>
    </citation>
    <scope>NUCLEOTIDE SEQUENCE</scope>
    <source>
        <tissue evidence="2">Young leaves</tissue>
    </source>
</reference>
<feature type="compositionally biased region" description="Basic and acidic residues" evidence="1">
    <location>
        <begin position="60"/>
        <end position="72"/>
    </location>
</feature>
<keyword evidence="3" id="KW-1185">Reference proteome</keyword>
<sequence>MMAHGCDPLSRCSFLLARPYGLEIKGIPPTARLIKRAKFINLRGSTTGNSPPAMNSGGADDVHRREETEASQRKLLQLPSSSFTTTLAHTPSNTITDQQKQSNPIRERNINEKRLTQAGKIQYFPIPNNITADINIGRSRNLSALEPLDGNQAFPPHILQNPAFIKTVLQLLPHFSNCSINEPVTKGPILGDLNNHLASQNAHQDPISNDLLSQSSQHNPRITNDILSLPSSPHYI</sequence>
<feature type="compositionally biased region" description="Polar residues" evidence="1">
    <location>
        <begin position="78"/>
        <end position="104"/>
    </location>
</feature>
<evidence type="ECO:0000313" key="3">
    <source>
        <dbReference type="Proteomes" id="UP001141806"/>
    </source>
</evidence>
<feature type="compositionally biased region" description="Polar residues" evidence="1">
    <location>
        <begin position="43"/>
        <end position="53"/>
    </location>
</feature>